<evidence type="ECO:0000313" key="2">
    <source>
        <dbReference type="EMBL" id="CAB5385511.1"/>
    </source>
</evidence>
<dbReference type="PANTHER" id="PTHR31669:SF251">
    <property type="entry name" value="PROTEIN FAR1-RELATED SEQUENCE"/>
    <property type="match status" value="1"/>
</dbReference>
<organism evidence="2 3">
    <name type="scientific">Rhizophagus irregularis</name>
    <dbReference type="NCBI Taxonomy" id="588596"/>
    <lineage>
        <taxon>Eukaryota</taxon>
        <taxon>Fungi</taxon>
        <taxon>Fungi incertae sedis</taxon>
        <taxon>Mucoromycota</taxon>
        <taxon>Glomeromycotina</taxon>
        <taxon>Glomeromycetes</taxon>
        <taxon>Glomerales</taxon>
        <taxon>Glomeraceae</taxon>
        <taxon>Rhizophagus</taxon>
    </lineage>
</organism>
<dbReference type="AlphaFoldDB" id="A0A916EGE2"/>
<gene>
    <name evidence="2" type="ORF">CHRIB12_LOCUS19350</name>
</gene>
<dbReference type="InterPro" id="IPR004330">
    <property type="entry name" value="FAR1_DNA_bnd_dom"/>
</dbReference>
<proteinExistence type="predicted"/>
<name>A0A916EGE2_9GLOM</name>
<dbReference type="InterPro" id="IPR031052">
    <property type="entry name" value="FHY3/FAR1"/>
</dbReference>
<sequence>MEQDNDNANENITLSTETDSNSNLRHRCFDCEFSGSEPKENNRINKRNKGSKKTECPWIINLLHSISHSYIKVTKFVNNHNHQLLADTELFSTEFRSLSDDIKQDINYYVECGVCDFPIIRALLEPKYQNQFMLSQNLSNYIQKVKRDKADTYNDSARLLENLLAQQQEDPLMLVIPRIDPITLRLTAQNSITVEIFEKRWQNLVSKYSQTESYLHNILYKSKKSWAYCFTLRLFTGDIQSTQRVESLNGILHKAIESKNLNDRFITYKYAKPHYNQPYMVAVIFKNISTLISYWLSSNLFEEFKKQMVESVSYRARIVQQLEVLLDKQ</sequence>
<dbReference type="OrthoDB" id="2448360at2759"/>
<dbReference type="PANTHER" id="PTHR31669">
    <property type="entry name" value="PROTEIN FAR1-RELATED SEQUENCE 10-RELATED"/>
    <property type="match status" value="1"/>
</dbReference>
<dbReference type="VEuPathDB" id="FungiDB:RhiirFUN_011312"/>
<evidence type="ECO:0000313" key="3">
    <source>
        <dbReference type="Proteomes" id="UP000684084"/>
    </source>
</evidence>
<dbReference type="EMBL" id="CAGKOT010000053">
    <property type="protein sequence ID" value="CAB5385511.1"/>
    <property type="molecule type" value="Genomic_DNA"/>
</dbReference>
<feature type="domain" description="FAR1" evidence="1">
    <location>
        <begin position="15"/>
        <end position="85"/>
    </location>
</feature>
<dbReference type="Pfam" id="PF03101">
    <property type="entry name" value="FAR1"/>
    <property type="match status" value="1"/>
</dbReference>
<protein>
    <recommendedName>
        <fullName evidence="1">FAR1 domain-containing protein</fullName>
    </recommendedName>
</protein>
<comment type="caution">
    <text evidence="2">The sequence shown here is derived from an EMBL/GenBank/DDBJ whole genome shotgun (WGS) entry which is preliminary data.</text>
</comment>
<accession>A0A916EGE2</accession>
<evidence type="ECO:0000259" key="1">
    <source>
        <dbReference type="Pfam" id="PF03101"/>
    </source>
</evidence>
<dbReference type="Proteomes" id="UP000684084">
    <property type="component" value="Unassembled WGS sequence"/>
</dbReference>
<reference evidence="2" key="1">
    <citation type="submission" date="2020-05" db="EMBL/GenBank/DDBJ databases">
        <authorList>
            <person name="Rincon C."/>
            <person name="Sanders R I."/>
            <person name="Robbins C."/>
            <person name="Chaturvedi A."/>
        </authorList>
    </citation>
    <scope>NUCLEOTIDE SEQUENCE</scope>
    <source>
        <strain evidence="2">CHB12</strain>
    </source>
</reference>
<dbReference type="GO" id="GO:0006355">
    <property type="term" value="P:regulation of DNA-templated transcription"/>
    <property type="evidence" value="ECO:0007669"/>
    <property type="project" value="InterPro"/>
</dbReference>